<dbReference type="HOGENOM" id="CLU_000445_44_2_6"/>
<evidence type="ECO:0000256" key="1">
    <source>
        <dbReference type="ARBA" id="ARBA00022737"/>
    </source>
</evidence>
<dbReference type="PANTHER" id="PTHR48094">
    <property type="entry name" value="PROTEIN/NUCLEIC ACID DEGLYCASE DJ-1-RELATED"/>
    <property type="match status" value="1"/>
</dbReference>
<sequence>MTAKILVCLAPGTEELEAITVIDILERAKFDVTIASTAFDGALTMKAAQRVTLTADVKLVEVADEEFDCIVLPGGLKGAENFRDSPLLIEMLKQQKYDEKWVAAICAAPAVVLQHHNLYPDARMTCYPSFMNSIPKDNLRIKRVFTDVLNHLITSQGPGSALEFAMEIVTLLGGKELTAKLAADLVTLPNLNYHQI</sequence>
<dbReference type="Pfam" id="PF01965">
    <property type="entry name" value="DJ-1_PfpI"/>
    <property type="match status" value="1"/>
</dbReference>
<feature type="domain" description="DJ-1/PfpI" evidence="2">
    <location>
        <begin position="3"/>
        <end position="170"/>
    </location>
</feature>
<dbReference type="InterPro" id="IPR002818">
    <property type="entry name" value="DJ-1/PfpI"/>
</dbReference>
<dbReference type="SUPFAM" id="SSF52317">
    <property type="entry name" value="Class I glutamine amidotransferase-like"/>
    <property type="match status" value="1"/>
</dbReference>
<dbReference type="FunFam" id="3.40.50.880:FF:000015">
    <property type="entry name" value="Protein DJ-1 homolog C"/>
    <property type="match status" value="1"/>
</dbReference>
<dbReference type="KEGG" id="awd:AWOD_I_0688"/>
<dbReference type="EMBL" id="LN554846">
    <property type="protein sequence ID" value="CED70782.1"/>
    <property type="molecule type" value="Genomic_DNA"/>
</dbReference>
<dbReference type="OrthoDB" id="9803764at2"/>
<dbReference type="InterPro" id="IPR050325">
    <property type="entry name" value="Prot/Nucl_acid_deglycase"/>
</dbReference>
<dbReference type="PATRIC" id="fig|80852.17.peg.699"/>
<organism evidence="3 4">
    <name type="scientific">Aliivibrio wodanis</name>
    <dbReference type="NCBI Taxonomy" id="80852"/>
    <lineage>
        <taxon>Bacteria</taxon>
        <taxon>Pseudomonadati</taxon>
        <taxon>Pseudomonadota</taxon>
        <taxon>Gammaproteobacteria</taxon>
        <taxon>Vibrionales</taxon>
        <taxon>Vibrionaceae</taxon>
        <taxon>Aliivibrio</taxon>
    </lineage>
</organism>
<dbReference type="GO" id="GO:0005737">
    <property type="term" value="C:cytoplasm"/>
    <property type="evidence" value="ECO:0007669"/>
    <property type="project" value="UniProtKB-ARBA"/>
</dbReference>
<dbReference type="InterPro" id="IPR006287">
    <property type="entry name" value="DJ-1"/>
</dbReference>
<dbReference type="GeneID" id="28540247"/>
<keyword evidence="4" id="KW-1185">Reference proteome</keyword>
<dbReference type="AlphaFoldDB" id="A0A090IKK5"/>
<dbReference type="InterPro" id="IPR029062">
    <property type="entry name" value="Class_I_gatase-like"/>
</dbReference>
<keyword evidence="1" id="KW-0677">Repeat</keyword>
<dbReference type="STRING" id="80852.AWOD_I_0688"/>
<dbReference type="Proteomes" id="UP000032427">
    <property type="component" value="Chromosome 1"/>
</dbReference>
<name>A0A090IKK5_9GAMM</name>
<evidence type="ECO:0000259" key="2">
    <source>
        <dbReference type="Pfam" id="PF01965"/>
    </source>
</evidence>
<dbReference type="CDD" id="cd03135">
    <property type="entry name" value="GATase1_DJ-1"/>
    <property type="match status" value="1"/>
</dbReference>
<dbReference type="Gene3D" id="3.40.50.880">
    <property type="match status" value="1"/>
</dbReference>
<dbReference type="PANTHER" id="PTHR48094:SF12">
    <property type="entry name" value="PARKINSON DISEASE PROTEIN 7 HOMOLOG"/>
    <property type="match status" value="1"/>
</dbReference>
<evidence type="ECO:0000313" key="4">
    <source>
        <dbReference type="Proteomes" id="UP000032427"/>
    </source>
</evidence>
<evidence type="ECO:0000313" key="3">
    <source>
        <dbReference type="EMBL" id="CED70782.1"/>
    </source>
</evidence>
<accession>A0A090IKK5</accession>
<reference evidence="4" key="1">
    <citation type="submission" date="2014-09" db="EMBL/GenBank/DDBJ databases">
        <authorList>
            <person name="Hjerde E."/>
        </authorList>
    </citation>
    <scope>NUCLEOTIDE SEQUENCE [LARGE SCALE GENOMIC DNA]</scope>
    <source>
        <strain evidence="4">06/09/139</strain>
    </source>
</reference>
<protein>
    <submittedName>
        <fullName evidence="3">Protein ThiJ</fullName>
    </submittedName>
</protein>
<gene>
    <name evidence="3" type="primary">thiJ</name>
    <name evidence="3" type="ORF">AWOD_I_0688</name>
</gene>
<proteinExistence type="predicted"/>
<dbReference type="NCBIfam" id="TIGR01383">
    <property type="entry name" value="not_thiJ"/>
    <property type="match status" value="1"/>
</dbReference>